<dbReference type="OrthoDB" id="127311at2"/>
<dbReference type="GO" id="GO:0015344">
    <property type="term" value="F:siderophore uptake transmembrane transporter activity"/>
    <property type="evidence" value="ECO:0007669"/>
    <property type="project" value="TreeGrafter"/>
</dbReference>
<keyword evidence="8" id="KW-0406">Ion transport</keyword>
<dbReference type="InterPro" id="IPR000531">
    <property type="entry name" value="Beta-barrel_TonB"/>
</dbReference>
<dbReference type="PANTHER" id="PTHR32552">
    <property type="entry name" value="FERRICHROME IRON RECEPTOR-RELATED"/>
    <property type="match status" value="1"/>
</dbReference>
<keyword evidence="16" id="KW-0675">Receptor</keyword>
<proteinExistence type="inferred from homology"/>
<keyword evidence="5 12" id="KW-0812">Transmembrane</keyword>
<dbReference type="PROSITE" id="PS52016">
    <property type="entry name" value="TONB_DEPENDENT_REC_3"/>
    <property type="match status" value="1"/>
</dbReference>
<dbReference type="InterPro" id="IPR036942">
    <property type="entry name" value="Beta-barrel_TonB_sf"/>
</dbReference>
<reference evidence="16 17" key="1">
    <citation type="submission" date="2018-07" db="EMBL/GenBank/DDBJ databases">
        <title>Genomic Encyclopedia of Type Strains, Phase IV (KMG-IV): sequencing the most valuable type-strain genomes for metagenomic binning, comparative biology and taxonomic classification.</title>
        <authorList>
            <person name="Goeker M."/>
        </authorList>
    </citation>
    <scope>NUCLEOTIDE SEQUENCE [LARGE SCALE GENOMIC DNA]</scope>
    <source>
        <strain evidence="16 17">DSM 26407</strain>
    </source>
</reference>
<keyword evidence="10 12" id="KW-0472">Membrane</keyword>
<comment type="similarity">
    <text evidence="12 13">Belongs to the TonB-dependent receptor family.</text>
</comment>
<evidence type="ECO:0000313" key="16">
    <source>
        <dbReference type="EMBL" id="RCX26336.1"/>
    </source>
</evidence>
<keyword evidence="9 13" id="KW-0798">TonB box</keyword>
<keyword evidence="2 12" id="KW-0813">Transport</keyword>
<evidence type="ECO:0000256" key="3">
    <source>
        <dbReference type="ARBA" id="ARBA00022452"/>
    </source>
</evidence>
<dbReference type="EMBL" id="QPJY01000010">
    <property type="protein sequence ID" value="RCX26336.1"/>
    <property type="molecule type" value="Genomic_DNA"/>
</dbReference>
<evidence type="ECO:0000256" key="13">
    <source>
        <dbReference type="RuleBase" id="RU003357"/>
    </source>
</evidence>
<dbReference type="Pfam" id="PF07715">
    <property type="entry name" value="Plug"/>
    <property type="match status" value="1"/>
</dbReference>
<dbReference type="AlphaFoldDB" id="A0A369C0K6"/>
<evidence type="ECO:0000256" key="8">
    <source>
        <dbReference type="ARBA" id="ARBA00023065"/>
    </source>
</evidence>
<dbReference type="Gene3D" id="3.55.50.30">
    <property type="match status" value="1"/>
</dbReference>
<dbReference type="InterPro" id="IPR012910">
    <property type="entry name" value="Plug_dom"/>
</dbReference>
<evidence type="ECO:0000259" key="15">
    <source>
        <dbReference type="SMART" id="SM00965"/>
    </source>
</evidence>
<evidence type="ECO:0000256" key="7">
    <source>
        <dbReference type="ARBA" id="ARBA00023004"/>
    </source>
</evidence>
<dbReference type="Proteomes" id="UP000252707">
    <property type="component" value="Unassembled WGS sequence"/>
</dbReference>
<dbReference type="GO" id="GO:0009279">
    <property type="term" value="C:cell outer membrane"/>
    <property type="evidence" value="ECO:0007669"/>
    <property type="project" value="UniProtKB-SubCell"/>
</dbReference>
<evidence type="ECO:0000313" key="17">
    <source>
        <dbReference type="Proteomes" id="UP000252707"/>
    </source>
</evidence>
<comment type="subcellular location">
    <subcellularLocation>
        <location evidence="1 12">Cell outer membrane</location>
        <topology evidence="1 12">Multi-pass membrane protein</topology>
    </subcellularLocation>
</comment>
<dbReference type="Gene3D" id="2.170.130.10">
    <property type="entry name" value="TonB-dependent receptor, plug domain"/>
    <property type="match status" value="1"/>
</dbReference>
<evidence type="ECO:0000256" key="2">
    <source>
        <dbReference type="ARBA" id="ARBA00022448"/>
    </source>
</evidence>
<dbReference type="Pfam" id="PF00593">
    <property type="entry name" value="TonB_dep_Rec_b-barrel"/>
    <property type="match status" value="1"/>
</dbReference>
<evidence type="ECO:0000256" key="10">
    <source>
        <dbReference type="ARBA" id="ARBA00023136"/>
    </source>
</evidence>
<dbReference type="InterPro" id="IPR011662">
    <property type="entry name" value="Secretin/TonB_short_N"/>
</dbReference>
<feature type="chain" id="PRO_5016843030" evidence="14">
    <location>
        <begin position="28"/>
        <end position="763"/>
    </location>
</feature>
<dbReference type="SUPFAM" id="SSF56935">
    <property type="entry name" value="Porins"/>
    <property type="match status" value="1"/>
</dbReference>
<dbReference type="Pfam" id="PF07660">
    <property type="entry name" value="STN"/>
    <property type="match status" value="1"/>
</dbReference>
<feature type="domain" description="Secretin/TonB short N-terminal" evidence="15">
    <location>
        <begin position="53"/>
        <end position="104"/>
    </location>
</feature>
<dbReference type="SMART" id="SM00965">
    <property type="entry name" value="STN"/>
    <property type="match status" value="1"/>
</dbReference>
<feature type="signal peptide" evidence="14">
    <location>
        <begin position="1"/>
        <end position="27"/>
    </location>
</feature>
<evidence type="ECO:0000256" key="5">
    <source>
        <dbReference type="ARBA" id="ARBA00022692"/>
    </source>
</evidence>
<evidence type="ECO:0000256" key="6">
    <source>
        <dbReference type="ARBA" id="ARBA00022729"/>
    </source>
</evidence>
<evidence type="ECO:0000256" key="9">
    <source>
        <dbReference type="ARBA" id="ARBA00023077"/>
    </source>
</evidence>
<evidence type="ECO:0000256" key="12">
    <source>
        <dbReference type="PROSITE-ProRule" id="PRU01360"/>
    </source>
</evidence>
<keyword evidence="4" id="KW-0410">Iron transport</keyword>
<dbReference type="InterPro" id="IPR037066">
    <property type="entry name" value="Plug_dom_sf"/>
</dbReference>
<dbReference type="Gene3D" id="2.40.170.20">
    <property type="entry name" value="TonB-dependent receptor, beta-barrel domain"/>
    <property type="match status" value="1"/>
</dbReference>
<evidence type="ECO:0000256" key="14">
    <source>
        <dbReference type="SAM" id="SignalP"/>
    </source>
</evidence>
<evidence type="ECO:0000256" key="1">
    <source>
        <dbReference type="ARBA" id="ARBA00004571"/>
    </source>
</evidence>
<keyword evidence="7" id="KW-0408">Iron</keyword>
<keyword evidence="11 12" id="KW-0998">Cell outer membrane</keyword>
<keyword evidence="6 14" id="KW-0732">Signal</keyword>
<dbReference type="InterPro" id="IPR039426">
    <property type="entry name" value="TonB-dep_rcpt-like"/>
</dbReference>
<keyword evidence="17" id="KW-1185">Reference proteome</keyword>
<comment type="caution">
    <text evidence="16">The sequence shown here is derived from an EMBL/GenBank/DDBJ whole genome shotgun (WGS) entry which is preliminary data.</text>
</comment>
<name>A0A369C0K6_9GAMM</name>
<sequence length="763" mass="83198">MRKRMRTAAGVLLALCLWMLQPVVALAADGEALRIGPQPLGSALQSLAAQAGIQILFPAEAVAGLETPGLEGRYTPEQALRRLLAGTGLGFRATAAGSYAVGPGLESAAAAPGAAPGAQRLITVTATRTEREVIDVPASVSVVTAEEIARQHAAKPEDLLRSLPGVDLTYMSGSAAAGIPVLRGLGQSFAGTTTQSLLNGMPVEPLAITRRYLWYAVSPESIDRIEVVRGPGSVLYGPSAMGGVINVITKRGAGEPFARISAGAGSHAARGLSLSAGGTAGDFDLFLAASAHESDGFVQLTGTPPPWRDWFDYDYRDLDGRDSRERKVSARLTWWPGEATDLALGVHHFENEGAVLGGHPNYRIEQEGTLLDAALNHHFAGGQLLKAKLAYSDVSAPRRTYDYYEYLGTLEEFYHDREDEESFSAELQLDFHPLEGNTLTLGGVWWDGRWSSSEYGPDGELWGEMSHRSRTYGLFAQDEHRFDRLTLTLGGRYDIYEHYDYEAYGTAKPDADDAVFTPRAGLSYRLRDGLALYASAGTAYIPAPNSLKYRSGGMWADNPDLEPETAVSYETGLKFESLAGFLDGSAALYHTTFKDKIARGEVETGTGTKSQFQNLGETRVLGFELELNTRLGRYWQPFFNYTYTDSEITENPSDPALEGNRTANTPRHKFNIGLAYDNPELLTAQVIGRYVGERYFEDSNAGYSRADSHFLADVKLSRSFRVGAGPEWVASLAVDNVFDGTGYGFWYERLDGRSWWLELAARF</sequence>
<accession>A0A369C0K6</accession>
<gene>
    <name evidence="16" type="ORF">DFQ59_11046</name>
</gene>
<dbReference type="CDD" id="cd01347">
    <property type="entry name" value="ligand_gated_channel"/>
    <property type="match status" value="1"/>
</dbReference>
<evidence type="ECO:0000256" key="4">
    <source>
        <dbReference type="ARBA" id="ARBA00022496"/>
    </source>
</evidence>
<evidence type="ECO:0000256" key="11">
    <source>
        <dbReference type="ARBA" id="ARBA00023237"/>
    </source>
</evidence>
<protein>
    <submittedName>
        <fullName evidence="16">Outer membrane receptor for ferrienterochelin and colicin</fullName>
    </submittedName>
</protein>
<keyword evidence="3 12" id="KW-1134">Transmembrane beta strand</keyword>
<dbReference type="PANTHER" id="PTHR32552:SF68">
    <property type="entry name" value="FERRICHROME OUTER MEMBRANE TRANSPORTER_PHAGE RECEPTOR"/>
    <property type="match status" value="1"/>
</dbReference>
<organism evidence="16 17">
    <name type="scientific">Thioalbus denitrificans</name>
    <dbReference type="NCBI Taxonomy" id="547122"/>
    <lineage>
        <taxon>Bacteria</taxon>
        <taxon>Pseudomonadati</taxon>
        <taxon>Pseudomonadota</taxon>
        <taxon>Gammaproteobacteria</taxon>
        <taxon>Chromatiales</taxon>
        <taxon>Ectothiorhodospiraceae</taxon>
        <taxon>Thioalbus</taxon>
    </lineage>
</organism>